<feature type="domain" description="Class II aldolase/adducin N-terminal" evidence="3">
    <location>
        <begin position="22"/>
        <end position="223"/>
    </location>
</feature>
<dbReference type="Gene3D" id="3.40.50.720">
    <property type="entry name" value="NAD(P)-binding Rossmann-like Domain"/>
    <property type="match status" value="1"/>
</dbReference>
<reference evidence="4 6" key="1">
    <citation type="journal article" date="2012" name="Nature">
        <title>Algal genomes reveal evolutionary mosaicism and the fate of nucleomorphs.</title>
        <authorList>
            <consortium name="DOE Joint Genome Institute"/>
            <person name="Curtis B.A."/>
            <person name="Tanifuji G."/>
            <person name="Burki F."/>
            <person name="Gruber A."/>
            <person name="Irimia M."/>
            <person name="Maruyama S."/>
            <person name="Arias M.C."/>
            <person name="Ball S.G."/>
            <person name="Gile G.H."/>
            <person name="Hirakawa Y."/>
            <person name="Hopkins J.F."/>
            <person name="Kuo A."/>
            <person name="Rensing S.A."/>
            <person name="Schmutz J."/>
            <person name="Symeonidi A."/>
            <person name="Elias M."/>
            <person name="Eveleigh R.J."/>
            <person name="Herman E.K."/>
            <person name="Klute M.J."/>
            <person name="Nakayama T."/>
            <person name="Obornik M."/>
            <person name="Reyes-Prieto A."/>
            <person name="Armbrust E.V."/>
            <person name="Aves S.J."/>
            <person name="Beiko R.G."/>
            <person name="Coutinho P."/>
            <person name="Dacks J.B."/>
            <person name="Durnford D.G."/>
            <person name="Fast N.M."/>
            <person name="Green B.R."/>
            <person name="Grisdale C.J."/>
            <person name="Hempel F."/>
            <person name="Henrissat B."/>
            <person name="Hoppner M.P."/>
            <person name="Ishida K."/>
            <person name="Kim E."/>
            <person name="Koreny L."/>
            <person name="Kroth P.G."/>
            <person name="Liu Y."/>
            <person name="Malik S.B."/>
            <person name="Maier U.G."/>
            <person name="McRose D."/>
            <person name="Mock T."/>
            <person name="Neilson J.A."/>
            <person name="Onodera N.T."/>
            <person name="Poole A.M."/>
            <person name="Pritham E.J."/>
            <person name="Richards T.A."/>
            <person name="Rocap G."/>
            <person name="Roy S.W."/>
            <person name="Sarai C."/>
            <person name="Schaack S."/>
            <person name="Shirato S."/>
            <person name="Slamovits C.H."/>
            <person name="Spencer D.F."/>
            <person name="Suzuki S."/>
            <person name="Worden A.Z."/>
            <person name="Zauner S."/>
            <person name="Barry K."/>
            <person name="Bell C."/>
            <person name="Bharti A.K."/>
            <person name="Crow J.A."/>
            <person name="Grimwood J."/>
            <person name="Kramer R."/>
            <person name="Lindquist E."/>
            <person name="Lucas S."/>
            <person name="Salamov A."/>
            <person name="McFadden G.I."/>
            <person name="Lane C.E."/>
            <person name="Keeling P.J."/>
            <person name="Gray M.W."/>
            <person name="Grigoriev I.V."/>
            <person name="Archibald J.M."/>
        </authorList>
    </citation>
    <scope>NUCLEOTIDE SEQUENCE</scope>
    <source>
        <strain evidence="4 6">CCMP2712</strain>
    </source>
</reference>
<dbReference type="AlphaFoldDB" id="L1IT91"/>
<dbReference type="Pfam" id="PF00106">
    <property type="entry name" value="adh_short"/>
    <property type="match status" value="1"/>
</dbReference>
<reference evidence="5" key="3">
    <citation type="submission" date="2015-06" db="UniProtKB">
        <authorList>
            <consortium name="EnsemblProtists"/>
        </authorList>
    </citation>
    <scope>IDENTIFICATION</scope>
</reference>
<dbReference type="FunFam" id="3.40.50.720:FF:000084">
    <property type="entry name" value="Short-chain dehydrogenase reductase"/>
    <property type="match status" value="1"/>
</dbReference>
<dbReference type="STRING" id="905079.L1IT91"/>
<dbReference type="InterPro" id="IPR001303">
    <property type="entry name" value="Aldolase_II/adducin_N"/>
</dbReference>
<dbReference type="PANTHER" id="PTHR24321:SF14">
    <property type="entry name" value="SHORT-CHAIN TYPE DEHYDROGENASE_REDUCTASE BLR2146-RELATED"/>
    <property type="match status" value="1"/>
</dbReference>
<dbReference type="SUPFAM" id="SSF51735">
    <property type="entry name" value="NAD(P)-binding Rossmann-fold domains"/>
    <property type="match status" value="1"/>
</dbReference>
<dbReference type="SUPFAM" id="SSF53639">
    <property type="entry name" value="AraD/HMP-PK domain-like"/>
    <property type="match status" value="1"/>
</dbReference>
<dbReference type="EnsemblProtists" id="EKX39060">
    <property type="protein sequence ID" value="EKX39060"/>
    <property type="gene ID" value="GUITHDRAFT_143855"/>
</dbReference>
<dbReference type="PANTHER" id="PTHR24321">
    <property type="entry name" value="DEHYDROGENASES, SHORT CHAIN"/>
    <property type="match status" value="1"/>
</dbReference>
<proteinExistence type="inferred from homology"/>
<gene>
    <name evidence="4" type="ORF">GUITHDRAFT_143855</name>
</gene>
<dbReference type="Proteomes" id="UP000011087">
    <property type="component" value="Unassembled WGS sequence"/>
</dbReference>
<dbReference type="GeneID" id="17295726"/>
<dbReference type="OMA" id="KHGLVTW"/>
<dbReference type="KEGG" id="gtt:GUITHDRAFT_143855"/>
<evidence type="ECO:0000313" key="5">
    <source>
        <dbReference type="EnsemblProtists" id="EKX39060"/>
    </source>
</evidence>
<keyword evidence="2" id="KW-0560">Oxidoreductase</keyword>
<dbReference type="InterPro" id="IPR036409">
    <property type="entry name" value="Aldolase_II/adducin_N_sf"/>
</dbReference>
<evidence type="ECO:0000313" key="6">
    <source>
        <dbReference type="Proteomes" id="UP000011087"/>
    </source>
</evidence>
<comment type="similarity">
    <text evidence="1">Belongs to the short-chain dehydrogenases/reductases (SDR) family.</text>
</comment>
<evidence type="ECO:0000313" key="4">
    <source>
        <dbReference type="EMBL" id="EKX39060.1"/>
    </source>
</evidence>
<dbReference type="NCBIfam" id="NF006196">
    <property type="entry name" value="PRK08324.2-4"/>
    <property type="match status" value="1"/>
</dbReference>
<organism evidence="4">
    <name type="scientific">Guillardia theta (strain CCMP2712)</name>
    <name type="common">Cryptophyte</name>
    <dbReference type="NCBI Taxonomy" id="905079"/>
    <lineage>
        <taxon>Eukaryota</taxon>
        <taxon>Cryptophyceae</taxon>
        <taxon>Pyrenomonadales</taxon>
        <taxon>Geminigeraceae</taxon>
        <taxon>Guillardia</taxon>
    </lineage>
</organism>
<dbReference type="RefSeq" id="XP_005826040.1">
    <property type="nucleotide sequence ID" value="XM_005825983.1"/>
</dbReference>
<dbReference type="EMBL" id="JH993043">
    <property type="protein sequence ID" value="EKX39060.1"/>
    <property type="molecule type" value="Genomic_DNA"/>
</dbReference>
<evidence type="ECO:0000256" key="1">
    <source>
        <dbReference type="ARBA" id="ARBA00006484"/>
    </source>
</evidence>
<evidence type="ECO:0000259" key="3">
    <source>
        <dbReference type="SMART" id="SM01007"/>
    </source>
</evidence>
<dbReference type="HOGENOM" id="CLU_024866_0_0_1"/>
<reference evidence="6" key="2">
    <citation type="submission" date="2012-11" db="EMBL/GenBank/DDBJ databases">
        <authorList>
            <person name="Kuo A."/>
            <person name="Curtis B.A."/>
            <person name="Tanifuji G."/>
            <person name="Burki F."/>
            <person name="Gruber A."/>
            <person name="Irimia M."/>
            <person name="Maruyama S."/>
            <person name="Arias M.C."/>
            <person name="Ball S.G."/>
            <person name="Gile G.H."/>
            <person name="Hirakawa Y."/>
            <person name="Hopkins J.F."/>
            <person name="Rensing S.A."/>
            <person name="Schmutz J."/>
            <person name="Symeonidi A."/>
            <person name="Elias M."/>
            <person name="Eveleigh R.J."/>
            <person name="Herman E.K."/>
            <person name="Klute M.J."/>
            <person name="Nakayama T."/>
            <person name="Obornik M."/>
            <person name="Reyes-Prieto A."/>
            <person name="Armbrust E.V."/>
            <person name="Aves S.J."/>
            <person name="Beiko R.G."/>
            <person name="Coutinho P."/>
            <person name="Dacks J.B."/>
            <person name="Durnford D.G."/>
            <person name="Fast N.M."/>
            <person name="Green B.R."/>
            <person name="Grisdale C."/>
            <person name="Hempe F."/>
            <person name="Henrissat B."/>
            <person name="Hoppner M.P."/>
            <person name="Ishida K.-I."/>
            <person name="Kim E."/>
            <person name="Koreny L."/>
            <person name="Kroth P.G."/>
            <person name="Liu Y."/>
            <person name="Malik S.-B."/>
            <person name="Maier U.G."/>
            <person name="McRose D."/>
            <person name="Mock T."/>
            <person name="Neilson J.A."/>
            <person name="Onodera N.T."/>
            <person name="Poole A.M."/>
            <person name="Pritham E.J."/>
            <person name="Richards T.A."/>
            <person name="Rocap G."/>
            <person name="Roy S.W."/>
            <person name="Sarai C."/>
            <person name="Schaack S."/>
            <person name="Shirato S."/>
            <person name="Slamovits C.H."/>
            <person name="Spencer D.F."/>
            <person name="Suzuki S."/>
            <person name="Worden A.Z."/>
            <person name="Zauner S."/>
            <person name="Barry K."/>
            <person name="Bell C."/>
            <person name="Bharti A.K."/>
            <person name="Crow J.A."/>
            <person name="Grimwood J."/>
            <person name="Kramer R."/>
            <person name="Lindquist E."/>
            <person name="Lucas S."/>
            <person name="Salamov A."/>
            <person name="McFadden G.I."/>
            <person name="Lane C.E."/>
            <person name="Keeling P.J."/>
            <person name="Gray M.W."/>
            <person name="Grigoriev I.V."/>
            <person name="Archibald J.M."/>
        </authorList>
    </citation>
    <scope>NUCLEOTIDE SEQUENCE</scope>
    <source>
        <strain evidence="6">CCMP2712</strain>
    </source>
</reference>
<dbReference type="GO" id="GO:0016491">
    <property type="term" value="F:oxidoreductase activity"/>
    <property type="evidence" value="ECO:0007669"/>
    <property type="project" value="UniProtKB-KW"/>
</dbReference>
<dbReference type="InterPro" id="IPR036291">
    <property type="entry name" value="NAD(P)-bd_dom_sf"/>
</dbReference>
<dbReference type="InterPro" id="IPR002347">
    <property type="entry name" value="SDR_fam"/>
</dbReference>
<dbReference type="PaxDb" id="55529-EKX39060"/>
<dbReference type="SMART" id="SM01007">
    <property type="entry name" value="Aldolase_II"/>
    <property type="match status" value="1"/>
</dbReference>
<protein>
    <recommendedName>
        <fullName evidence="3">Class II aldolase/adducin N-terminal domain-containing protein</fullName>
    </recommendedName>
</protein>
<dbReference type="eggNOG" id="KOG0725">
    <property type="taxonomic scope" value="Eukaryota"/>
</dbReference>
<dbReference type="OrthoDB" id="47007at2759"/>
<accession>L1IT91</accession>
<sequence>MMVYSRWNDEEAAKCNGELFALRVYTSRLIGSDDDLVLHGGGNTSVKAPYKDIFGNEIPALYVKGSGWDLATIEKQGFAPVRMDILLKLPDLATLSDTDLVTIQKQAMLDPNAPGPSIETILHALIPYTFVDHSHSDTVCLVTNTPEGEKFIKEIYGDKALIVPYCMPGFVLAKKVKEMTVGVDWAKLDCIILLNHGIFTWGNDAKTSYENMIANVKKAEDFLKSKQAYFESLESGSEACEKLDPVAIAKIRKEVSTAAGVPMVVKANNGYAAKTFASLPDLSKVSQVGTLTPDHIIQTKRVPAIIHDYQTGAEQDVKSYVSEYEAYFNRNRKPEHKMLDPAPRWILLPGKGWCTAGIGVKQTKINDDIAKHTSRAIMWAGKFSCYCCLGEKDLFDVEYWELEQAKLRKGGGRKDFDGKVAVVTGGASGIGKAVVKAFLDAGACVVALDINPEVSTVFKSPAFLGIKCDLTDAEAVKDALSTCAHCFGGVDILVLNAGILPKSAPIEEIEPEQWDRSMQVNLTASQRLLTATIPYLKLGVDPCLIIVGTKNAPAPGRGMSCYSVAKAALTQLGRIAALELAPHGVRVNTVHPDAVFDTGLWSEEVLKTRAAAYNLTVDQYKRRNLLKAEITSHDVARVVRSLAGPDFYKVTGAQLPVNGGDERTV</sequence>
<dbReference type="Pfam" id="PF00596">
    <property type="entry name" value="Aldolase_II"/>
    <property type="match status" value="1"/>
</dbReference>
<name>L1IT91_GUITC</name>
<dbReference type="Gene3D" id="3.40.225.10">
    <property type="entry name" value="Class II aldolase/adducin N-terminal domain"/>
    <property type="match status" value="1"/>
</dbReference>
<keyword evidence="6" id="KW-1185">Reference proteome</keyword>
<evidence type="ECO:0000256" key="2">
    <source>
        <dbReference type="ARBA" id="ARBA00023002"/>
    </source>
</evidence>
<dbReference type="PRINTS" id="PR00081">
    <property type="entry name" value="GDHRDH"/>
</dbReference>